<gene>
    <name evidence="1" type="ORF">RF11_03961</name>
</gene>
<accession>A0A0C2MNP4</accession>
<evidence type="ECO:0000313" key="2">
    <source>
        <dbReference type="Proteomes" id="UP000031668"/>
    </source>
</evidence>
<sequence length="100" mass="11726">MYEPTIKPKLIYNLLRVGDEDVNYMENIVSDYYDPDTCQSKKKALYSFITHICVNKTVHLDKKMKFTVKEHIPPVQVFTSILGHVEFESRTSGRSKYLLH</sequence>
<protein>
    <submittedName>
        <fullName evidence="1">Uncharacterized protein</fullName>
    </submittedName>
</protein>
<comment type="caution">
    <text evidence="1">The sequence shown here is derived from an EMBL/GenBank/DDBJ whole genome shotgun (WGS) entry which is preliminary data.</text>
</comment>
<evidence type="ECO:0000313" key="1">
    <source>
        <dbReference type="EMBL" id="KII63256.1"/>
    </source>
</evidence>
<dbReference type="Proteomes" id="UP000031668">
    <property type="component" value="Unassembled WGS sequence"/>
</dbReference>
<name>A0A0C2MNP4_THEKT</name>
<proteinExistence type="predicted"/>
<organism evidence="1 2">
    <name type="scientific">Thelohanellus kitauei</name>
    <name type="common">Myxosporean</name>
    <dbReference type="NCBI Taxonomy" id="669202"/>
    <lineage>
        <taxon>Eukaryota</taxon>
        <taxon>Metazoa</taxon>
        <taxon>Cnidaria</taxon>
        <taxon>Myxozoa</taxon>
        <taxon>Myxosporea</taxon>
        <taxon>Bivalvulida</taxon>
        <taxon>Platysporina</taxon>
        <taxon>Myxobolidae</taxon>
        <taxon>Thelohanellus</taxon>
    </lineage>
</organism>
<keyword evidence="2" id="KW-1185">Reference proteome</keyword>
<reference evidence="1 2" key="1">
    <citation type="journal article" date="2014" name="Genome Biol. Evol.">
        <title>The genome of the myxosporean Thelohanellus kitauei shows adaptations to nutrient acquisition within its fish host.</title>
        <authorList>
            <person name="Yang Y."/>
            <person name="Xiong J."/>
            <person name="Zhou Z."/>
            <person name="Huo F."/>
            <person name="Miao W."/>
            <person name="Ran C."/>
            <person name="Liu Y."/>
            <person name="Zhang J."/>
            <person name="Feng J."/>
            <person name="Wang M."/>
            <person name="Wang M."/>
            <person name="Wang L."/>
            <person name="Yao B."/>
        </authorList>
    </citation>
    <scope>NUCLEOTIDE SEQUENCE [LARGE SCALE GENOMIC DNA]</scope>
    <source>
        <strain evidence="1">Wuqing</strain>
    </source>
</reference>
<dbReference type="EMBL" id="JWZT01004756">
    <property type="protein sequence ID" value="KII63256.1"/>
    <property type="molecule type" value="Genomic_DNA"/>
</dbReference>
<dbReference type="AlphaFoldDB" id="A0A0C2MNP4"/>